<name>A0A4C1SM18_EUMVA</name>
<gene>
    <name evidence="2" type="ORF">EVAR_89297_1</name>
</gene>
<accession>A0A4C1SM18</accession>
<keyword evidence="3" id="KW-1185">Reference proteome</keyword>
<comment type="caution">
    <text evidence="2">The sequence shown here is derived from an EMBL/GenBank/DDBJ whole genome shotgun (WGS) entry which is preliminary data.</text>
</comment>
<organism evidence="2 3">
    <name type="scientific">Eumeta variegata</name>
    <name type="common">Bagworm moth</name>
    <name type="synonym">Eumeta japonica</name>
    <dbReference type="NCBI Taxonomy" id="151549"/>
    <lineage>
        <taxon>Eukaryota</taxon>
        <taxon>Metazoa</taxon>
        <taxon>Ecdysozoa</taxon>
        <taxon>Arthropoda</taxon>
        <taxon>Hexapoda</taxon>
        <taxon>Insecta</taxon>
        <taxon>Pterygota</taxon>
        <taxon>Neoptera</taxon>
        <taxon>Endopterygota</taxon>
        <taxon>Lepidoptera</taxon>
        <taxon>Glossata</taxon>
        <taxon>Ditrysia</taxon>
        <taxon>Tineoidea</taxon>
        <taxon>Psychidae</taxon>
        <taxon>Oiketicinae</taxon>
        <taxon>Eumeta</taxon>
    </lineage>
</organism>
<sequence length="97" mass="10674">MPSPSVKTDYYTYCMVFRTEHSEKWKSLKATPRGRPRPCFTGARAAAGGGAPRTSHALHHYARSGAPFALRPRPPDFDPAVGRSRCTRGRVDGPGKF</sequence>
<protein>
    <submittedName>
        <fullName evidence="2">Uncharacterized protein</fullName>
    </submittedName>
</protein>
<proteinExistence type="predicted"/>
<dbReference type="EMBL" id="BGZK01003630">
    <property type="protein sequence ID" value="GBP03182.1"/>
    <property type="molecule type" value="Genomic_DNA"/>
</dbReference>
<evidence type="ECO:0000313" key="2">
    <source>
        <dbReference type="EMBL" id="GBP03182.1"/>
    </source>
</evidence>
<reference evidence="2 3" key="1">
    <citation type="journal article" date="2019" name="Commun. Biol.">
        <title>The bagworm genome reveals a unique fibroin gene that provides high tensile strength.</title>
        <authorList>
            <person name="Kono N."/>
            <person name="Nakamura H."/>
            <person name="Ohtoshi R."/>
            <person name="Tomita M."/>
            <person name="Numata K."/>
            <person name="Arakawa K."/>
        </authorList>
    </citation>
    <scope>NUCLEOTIDE SEQUENCE [LARGE SCALE GENOMIC DNA]</scope>
</reference>
<feature type="region of interest" description="Disordered" evidence="1">
    <location>
        <begin position="67"/>
        <end position="97"/>
    </location>
</feature>
<evidence type="ECO:0000256" key="1">
    <source>
        <dbReference type="SAM" id="MobiDB-lite"/>
    </source>
</evidence>
<evidence type="ECO:0000313" key="3">
    <source>
        <dbReference type="Proteomes" id="UP000299102"/>
    </source>
</evidence>
<dbReference type="AlphaFoldDB" id="A0A4C1SM18"/>
<dbReference type="Proteomes" id="UP000299102">
    <property type="component" value="Unassembled WGS sequence"/>
</dbReference>